<dbReference type="EMBL" id="QCXM01000010">
    <property type="protein sequence ID" value="PUT46531.1"/>
    <property type="molecule type" value="Genomic_DNA"/>
</dbReference>
<evidence type="ECO:0000313" key="6">
    <source>
        <dbReference type="Proteomes" id="UP000270757"/>
    </source>
</evidence>
<evidence type="ECO:0000256" key="1">
    <source>
        <dbReference type="SAM" id="SignalP"/>
    </source>
</evidence>
<organism evidence="3 6">
    <name type="scientific">Legionella taurinensis</name>
    <dbReference type="NCBI Taxonomy" id="70611"/>
    <lineage>
        <taxon>Bacteria</taxon>
        <taxon>Pseudomonadati</taxon>
        <taxon>Pseudomonadota</taxon>
        <taxon>Gammaproteobacteria</taxon>
        <taxon>Legionellales</taxon>
        <taxon>Legionellaceae</taxon>
        <taxon>Legionella</taxon>
    </lineage>
</organism>
<comment type="caution">
    <text evidence="3">The sequence shown here is derived from an EMBL/GenBank/DDBJ whole genome shotgun (WGS) entry which is preliminary data.</text>
</comment>
<evidence type="ECO:0008006" key="8">
    <source>
        <dbReference type="Google" id="ProtNLM"/>
    </source>
</evidence>
<evidence type="ECO:0000313" key="2">
    <source>
        <dbReference type="EMBL" id="PUT46531.1"/>
    </source>
</evidence>
<dbReference type="Proteomes" id="UP000270757">
    <property type="component" value="Unassembled WGS sequence"/>
</dbReference>
<evidence type="ECO:0000313" key="5">
    <source>
        <dbReference type="Proteomes" id="UP000251035"/>
    </source>
</evidence>
<accession>A0A3A5L741</accession>
<feature type="chain" id="PRO_5044588150" description="TonB-dependent receptor" evidence="1">
    <location>
        <begin position="30"/>
        <end position="116"/>
    </location>
</feature>
<reference evidence="2 5" key="1">
    <citation type="submission" date="2018-04" db="EMBL/GenBank/DDBJ databases">
        <title>Whole genome sequence comparison of clinical and drinking water Legionella pneumophila isolates associated with the Flint Water Crisis.</title>
        <authorList>
            <person name="Garner E."/>
            <person name="Brown C."/>
            <person name="Schwake O."/>
            <person name="Coil D."/>
            <person name="Jospin G."/>
            <person name="Eisen J."/>
            <person name="Edwards M."/>
            <person name="Pruden A."/>
        </authorList>
    </citation>
    <scope>NUCLEOTIDE SEQUENCE [LARGE SCALE GENOMIC DNA]</scope>
    <source>
        <strain evidence="2 5">Genessee03</strain>
    </source>
</reference>
<protein>
    <recommendedName>
        <fullName evidence="8">TonB-dependent receptor</fullName>
    </recommendedName>
</protein>
<evidence type="ECO:0000313" key="7">
    <source>
        <dbReference type="Proteomes" id="UP000306421"/>
    </source>
</evidence>
<evidence type="ECO:0000313" key="3">
    <source>
        <dbReference type="EMBL" id="RJT45277.1"/>
    </source>
</evidence>
<proteinExistence type="predicted"/>
<dbReference type="AlphaFoldDB" id="A0A3A5L741"/>
<reference evidence="4 7" key="2">
    <citation type="submission" date="2018-04" db="EMBL/GenBank/DDBJ databases">
        <title>Whole genome sequence comparison of clinical and drinking water Legionella pneumophila isolates.</title>
        <authorList>
            <person name="Garner E."/>
        </authorList>
    </citation>
    <scope>NUCLEOTIDE SEQUENCE [LARGE SCALE GENOMIC DNA]</scope>
    <source>
        <strain evidence="4 7">WH02</strain>
    </source>
</reference>
<dbReference type="Proteomes" id="UP000251035">
    <property type="component" value="Unassembled WGS sequence"/>
</dbReference>
<reference evidence="3 6" key="3">
    <citation type="submission" date="2018-09" db="EMBL/GenBank/DDBJ databases">
        <title>Draft genome sequences of Legionella taurinensis isolated from water samples.</title>
        <authorList>
            <person name="Chakeri A."/>
            <person name="Allerberger F."/>
            <person name="Kundi M."/>
            <person name="Ruppitsch W."/>
            <person name="Schmid D."/>
        </authorList>
    </citation>
    <scope>NUCLEOTIDE SEQUENCE [LARGE SCALE GENOMIC DNA]</scope>
    <source>
        <strain evidence="3 6">4570-18-6</strain>
    </source>
</reference>
<name>A0A3A5L741_9GAMM</name>
<dbReference type="EMBL" id="QZWB01000012">
    <property type="protein sequence ID" value="RJT45277.1"/>
    <property type="molecule type" value="Genomic_DNA"/>
</dbReference>
<keyword evidence="5" id="KW-1185">Reference proteome</keyword>
<dbReference type="Proteomes" id="UP000306421">
    <property type="component" value="Unassembled WGS sequence"/>
</dbReference>
<feature type="signal peptide" evidence="1">
    <location>
        <begin position="1"/>
        <end position="29"/>
    </location>
</feature>
<sequence>MSLFSKRTNMTIRTLFLALLAALTWPGYANPLPIQTADAAPATRTIEVIRGRTISASDLSQIADVASARNQKGGSVSLDADEYEIGSFTNTTITVVPPGGGPADVITLDLKPKQLN</sequence>
<dbReference type="EMBL" id="QFGG01000011">
    <property type="protein sequence ID" value="TID40771.1"/>
    <property type="molecule type" value="Genomic_DNA"/>
</dbReference>
<gene>
    <name evidence="3" type="ORF">D6J04_11265</name>
    <name evidence="2" type="ORF">DB745_10540</name>
    <name evidence="4" type="ORF">DIZ81_11650</name>
</gene>
<evidence type="ECO:0000313" key="4">
    <source>
        <dbReference type="EMBL" id="TID40771.1"/>
    </source>
</evidence>
<keyword evidence="1" id="KW-0732">Signal</keyword>